<protein>
    <submittedName>
        <fullName evidence="1">Uncharacterized protein</fullName>
    </submittedName>
</protein>
<sequence length="239" mass="28398">MYELNRELKNYQYINIQKVNNLYFQSLDSILKRLSYTLSLKFGKVDLSTNIDAKNKDTHAKIIAVYEYLKKKNYLFEPEDNLMYNEFYFTLEKLQLRKVIIDGSIIDSAFQTDKINIWISEDRRFSKYREKSPLILVSDNLHDKMSAMDGSSGYSIFSQLMENYLQCSDFSIKNINNDIKINFANDPVKYLKQLGCFISDKADYEVLWEKRAILKDDSYNIVFTFAYPLFIAKQYTRRF</sequence>
<evidence type="ECO:0000313" key="2">
    <source>
        <dbReference type="Proteomes" id="UP000014541"/>
    </source>
</evidence>
<accession>S3K4M9</accession>
<proteinExistence type="predicted"/>
<name>S3K4M9_TREMA</name>
<comment type="caution">
    <text evidence="1">The sequence shown here is derived from an EMBL/GenBank/DDBJ whole genome shotgun (WGS) entry which is preliminary data.</text>
</comment>
<dbReference type="PATRIC" id="fig|1125699.3.peg.2317"/>
<dbReference type="Proteomes" id="UP000014541">
    <property type="component" value="Unassembled WGS sequence"/>
</dbReference>
<dbReference type="AlphaFoldDB" id="S3K4M9"/>
<dbReference type="EMBL" id="ATFF01000006">
    <property type="protein sequence ID" value="EPF31946.1"/>
    <property type="molecule type" value="Genomic_DNA"/>
</dbReference>
<dbReference type="HOGENOM" id="CLU_1160689_0_0_12"/>
<reference evidence="1 2" key="1">
    <citation type="submission" date="2013-04" db="EMBL/GenBank/DDBJ databases">
        <title>The Genome Sequence of Treponema maltophilum ATCC 51939.</title>
        <authorList>
            <consortium name="The Broad Institute Genomics Platform"/>
            <person name="Earl A."/>
            <person name="Ward D."/>
            <person name="Feldgarden M."/>
            <person name="Gevers D."/>
            <person name="Leonetti C."/>
            <person name="Blanton J.M."/>
            <person name="Dewhirst F.E."/>
            <person name="Izard J."/>
            <person name="Walker B."/>
            <person name="Young S."/>
            <person name="Zeng Q."/>
            <person name="Gargeya S."/>
            <person name="Fitzgerald M."/>
            <person name="Haas B."/>
            <person name="Abouelleil A."/>
            <person name="Allen A.W."/>
            <person name="Alvarado L."/>
            <person name="Arachchi H.M."/>
            <person name="Berlin A.M."/>
            <person name="Chapman S.B."/>
            <person name="Gainer-Dewar J."/>
            <person name="Goldberg J."/>
            <person name="Griggs A."/>
            <person name="Gujja S."/>
            <person name="Hansen M."/>
            <person name="Howarth C."/>
            <person name="Imamovic A."/>
            <person name="Ireland A."/>
            <person name="Larimer J."/>
            <person name="McCowan C."/>
            <person name="Murphy C."/>
            <person name="Pearson M."/>
            <person name="Poon T.W."/>
            <person name="Priest M."/>
            <person name="Roberts A."/>
            <person name="Saif S."/>
            <person name="Shea T."/>
            <person name="Sisk P."/>
            <person name="Sykes S."/>
            <person name="Wortman J."/>
            <person name="Nusbaum C."/>
            <person name="Birren B."/>
        </authorList>
    </citation>
    <scope>NUCLEOTIDE SEQUENCE [LARGE SCALE GENOMIC DNA]</scope>
    <source>
        <strain evidence="1 2">ATCC 51939</strain>
    </source>
</reference>
<keyword evidence="2" id="KW-1185">Reference proteome</keyword>
<dbReference type="RefSeq" id="WP_016526552.1">
    <property type="nucleotide sequence ID" value="NZ_KE332518.1"/>
</dbReference>
<gene>
    <name evidence="1" type="ORF">HMPREF9194_02301</name>
</gene>
<dbReference type="Pfam" id="PF22880">
    <property type="entry name" value="DUF7019"/>
    <property type="match status" value="1"/>
</dbReference>
<evidence type="ECO:0000313" key="1">
    <source>
        <dbReference type="EMBL" id="EPF31946.1"/>
    </source>
</evidence>
<organism evidence="1 2">
    <name type="scientific">Treponema maltophilum ATCC 51939</name>
    <dbReference type="NCBI Taxonomy" id="1125699"/>
    <lineage>
        <taxon>Bacteria</taxon>
        <taxon>Pseudomonadati</taxon>
        <taxon>Spirochaetota</taxon>
        <taxon>Spirochaetia</taxon>
        <taxon>Spirochaetales</taxon>
        <taxon>Treponemataceae</taxon>
        <taxon>Treponema</taxon>
    </lineage>
</organism>
<dbReference type="InterPro" id="IPR054284">
    <property type="entry name" value="DUF7019"/>
</dbReference>